<gene>
    <name evidence="3" type="primary">marR_1</name>
    <name evidence="3" type="ORF">GAK30_00092</name>
</gene>
<dbReference type="SMART" id="SM00347">
    <property type="entry name" value="HTH_MARR"/>
    <property type="match status" value="1"/>
</dbReference>
<evidence type="ECO:0000256" key="1">
    <source>
        <dbReference type="SAM" id="MobiDB-lite"/>
    </source>
</evidence>
<feature type="region of interest" description="Disordered" evidence="1">
    <location>
        <begin position="157"/>
        <end position="178"/>
    </location>
</feature>
<dbReference type="GO" id="GO:0003700">
    <property type="term" value="F:DNA-binding transcription factor activity"/>
    <property type="evidence" value="ECO:0007669"/>
    <property type="project" value="InterPro"/>
</dbReference>
<protein>
    <submittedName>
        <fullName evidence="3">Multiple antibiotic resistance protein MarR</fullName>
    </submittedName>
</protein>
<dbReference type="Proteomes" id="UP000461670">
    <property type="component" value="Unassembled WGS sequence"/>
</dbReference>
<dbReference type="SUPFAM" id="SSF46785">
    <property type="entry name" value="Winged helix' DNA-binding domain"/>
    <property type="match status" value="1"/>
</dbReference>
<organism evidence="3 4">
    <name type="scientific">Paracidovorax wautersii</name>
    <dbReference type="NCBI Taxonomy" id="1177982"/>
    <lineage>
        <taxon>Bacteria</taxon>
        <taxon>Pseudomonadati</taxon>
        <taxon>Pseudomonadota</taxon>
        <taxon>Betaproteobacteria</taxon>
        <taxon>Burkholderiales</taxon>
        <taxon>Comamonadaceae</taxon>
        <taxon>Paracidovorax</taxon>
    </lineage>
</organism>
<proteinExistence type="predicted"/>
<dbReference type="InterPro" id="IPR036390">
    <property type="entry name" value="WH_DNA-bd_sf"/>
</dbReference>
<dbReference type="PANTHER" id="PTHR33164">
    <property type="entry name" value="TRANSCRIPTIONAL REGULATOR, MARR FAMILY"/>
    <property type="match status" value="1"/>
</dbReference>
<dbReference type="InterPro" id="IPR036388">
    <property type="entry name" value="WH-like_DNA-bd_sf"/>
</dbReference>
<dbReference type="EMBL" id="WNDQ01000001">
    <property type="protein sequence ID" value="KAF1024072.1"/>
    <property type="molecule type" value="Genomic_DNA"/>
</dbReference>
<sequence length="178" mass="19413">MTEHSASGPNSQQYHSHPRDSAGWLMKAILMHIRAEMDRRTEAVGLTEAQWMPVARLASGQVSTAAALSRDCMQSAGGMTRMLDRLEAKGFVQRVRSRDDRRVVNLELTPQGQSAASQLPAMLRELNEQALADLAPDEVRQFKSYLQRVLSTVENNMSAPASVSAAAGTGSDKTQKSS</sequence>
<dbReference type="PANTHER" id="PTHR33164:SF43">
    <property type="entry name" value="HTH-TYPE TRANSCRIPTIONAL REPRESSOR YETL"/>
    <property type="match status" value="1"/>
</dbReference>
<dbReference type="InterPro" id="IPR000835">
    <property type="entry name" value="HTH_MarR-typ"/>
</dbReference>
<dbReference type="Pfam" id="PF01047">
    <property type="entry name" value="MarR"/>
    <property type="match status" value="1"/>
</dbReference>
<reference evidence="4" key="1">
    <citation type="journal article" date="2020" name="MBio">
        <title>Horizontal gene transfer to a defensive symbiont with a reduced genome amongst a multipartite beetle microbiome.</title>
        <authorList>
            <person name="Waterworth S.C."/>
            <person name="Florez L.V."/>
            <person name="Rees E.R."/>
            <person name="Hertweck C."/>
            <person name="Kaltenpoth M."/>
            <person name="Kwan J.C."/>
        </authorList>
    </citation>
    <scope>NUCLEOTIDE SEQUENCE [LARGE SCALE GENOMIC DNA]</scope>
</reference>
<dbReference type="AlphaFoldDB" id="A0A7V8FSJ7"/>
<name>A0A7V8FSJ7_9BURK</name>
<evidence type="ECO:0000259" key="2">
    <source>
        <dbReference type="PROSITE" id="PS50995"/>
    </source>
</evidence>
<dbReference type="Gene3D" id="1.10.10.10">
    <property type="entry name" value="Winged helix-like DNA-binding domain superfamily/Winged helix DNA-binding domain"/>
    <property type="match status" value="1"/>
</dbReference>
<comment type="caution">
    <text evidence="3">The sequence shown here is derived from an EMBL/GenBank/DDBJ whole genome shotgun (WGS) entry which is preliminary data.</text>
</comment>
<feature type="domain" description="HTH marR-type" evidence="2">
    <location>
        <begin position="19"/>
        <end position="151"/>
    </location>
</feature>
<dbReference type="InterPro" id="IPR039422">
    <property type="entry name" value="MarR/SlyA-like"/>
</dbReference>
<evidence type="ECO:0000313" key="4">
    <source>
        <dbReference type="Proteomes" id="UP000461670"/>
    </source>
</evidence>
<dbReference type="GO" id="GO:0006950">
    <property type="term" value="P:response to stress"/>
    <property type="evidence" value="ECO:0007669"/>
    <property type="project" value="TreeGrafter"/>
</dbReference>
<accession>A0A7V8FSJ7</accession>
<evidence type="ECO:0000313" key="3">
    <source>
        <dbReference type="EMBL" id="KAF1024072.1"/>
    </source>
</evidence>
<dbReference type="PROSITE" id="PS50995">
    <property type="entry name" value="HTH_MARR_2"/>
    <property type="match status" value="1"/>
</dbReference>
<dbReference type="PRINTS" id="PR00598">
    <property type="entry name" value="HTHMARR"/>
</dbReference>